<name>A0A915BVV0_PARUN</name>
<evidence type="ECO:0000313" key="3">
    <source>
        <dbReference type="Proteomes" id="UP000887569"/>
    </source>
</evidence>
<feature type="compositionally biased region" description="Polar residues" evidence="1">
    <location>
        <begin position="96"/>
        <end position="108"/>
    </location>
</feature>
<keyword evidence="2" id="KW-0812">Transmembrane</keyword>
<sequence length="223" mass="24114">SSLVPVVSLANGWPAHGMDVLTLVLAITVVLLVCLLFKKYVEEKAINERSMISASENEVTLNDGENTIIPSVTGVSSLQSSDDSEINANDGMEVGAQSSNMSSDMSNVASTSDATMTTSDSTTSESATTSTITSNTNMSANITSPKLLFGRSVQHSDSASTHTAIAPTSVRRRQIANEMSDSLNDDNQDIQMRSLKMGRIPPWELEREAYDPQNLWNEEKHLK</sequence>
<dbReference type="Proteomes" id="UP000887569">
    <property type="component" value="Unplaced"/>
</dbReference>
<evidence type="ECO:0000256" key="1">
    <source>
        <dbReference type="SAM" id="MobiDB-lite"/>
    </source>
</evidence>
<feature type="region of interest" description="Disordered" evidence="1">
    <location>
        <begin position="75"/>
        <end position="138"/>
    </location>
</feature>
<protein>
    <submittedName>
        <fullName evidence="4">Uncharacterized protein</fullName>
    </submittedName>
</protein>
<keyword evidence="3" id="KW-1185">Reference proteome</keyword>
<keyword evidence="2" id="KW-0472">Membrane</keyword>
<dbReference type="WBParaSite" id="PgR062_g032_t01">
    <property type="protein sequence ID" value="PgR062_g032_t01"/>
    <property type="gene ID" value="PgR062_g032"/>
</dbReference>
<dbReference type="AlphaFoldDB" id="A0A915BVV0"/>
<feature type="transmembrane region" description="Helical" evidence="2">
    <location>
        <begin position="20"/>
        <end position="41"/>
    </location>
</feature>
<feature type="compositionally biased region" description="Low complexity" evidence="1">
    <location>
        <begin position="109"/>
        <end position="138"/>
    </location>
</feature>
<evidence type="ECO:0000313" key="4">
    <source>
        <dbReference type="WBParaSite" id="PgR062_g032_t01"/>
    </source>
</evidence>
<accession>A0A915BVV0</accession>
<reference evidence="4" key="1">
    <citation type="submission" date="2022-11" db="UniProtKB">
        <authorList>
            <consortium name="WormBaseParasite"/>
        </authorList>
    </citation>
    <scope>IDENTIFICATION</scope>
</reference>
<evidence type="ECO:0000256" key="2">
    <source>
        <dbReference type="SAM" id="Phobius"/>
    </source>
</evidence>
<organism evidence="3 4">
    <name type="scientific">Parascaris univalens</name>
    <name type="common">Nematode worm</name>
    <dbReference type="NCBI Taxonomy" id="6257"/>
    <lineage>
        <taxon>Eukaryota</taxon>
        <taxon>Metazoa</taxon>
        <taxon>Ecdysozoa</taxon>
        <taxon>Nematoda</taxon>
        <taxon>Chromadorea</taxon>
        <taxon>Rhabditida</taxon>
        <taxon>Spirurina</taxon>
        <taxon>Ascaridomorpha</taxon>
        <taxon>Ascaridoidea</taxon>
        <taxon>Ascarididae</taxon>
        <taxon>Parascaris</taxon>
    </lineage>
</organism>
<keyword evidence="2" id="KW-1133">Transmembrane helix</keyword>
<proteinExistence type="predicted"/>